<reference evidence="1" key="1">
    <citation type="submission" date="2017-02" db="EMBL/GenBank/DDBJ databases">
        <title>Delving into the versatile metabolic prowess of the omnipresent phylum Bacteroidetes.</title>
        <authorList>
            <person name="Nobu M.K."/>
            <person name="Mei R."/>
            <person name="Narihiro T."/>
            <person name="Kuroda K."/>
            <person name="Liu W.-T."/>
        </authorList>
    </citation>
    <scope>NUCLEOTIDE SEQUENCE</scope>
    <source>
        <strain evidence="1">ADurb.Bin131</strain>
    </source>
</reference>
<sequence length="73" mass="8463">MLETIRKTNKTCLTFKILRAGRKCDSQREVEPRFQYIFNNIKPTDAIVVGMFPKYSDQIQLNAASVRKILGEK</sequence>
<dbReference type="AlphaFoldDB" id="A0A1V6C7C8"/>
<gene>
    <name evidence="1" type="ORF">BWX89_01197</name>
</gene>
<dbReference type="EMBL" id="MWDQ01000111">
    <property type="protein sequence ID" value="OQB72829.1"/>
    <property type="molecule type" value="Genomic_DNA"/>
</dbReference>
<name>A0A1V6C7C8_UNCT6</name>
<accession>A0A1V6C7C8</accession>
<proteinExistence type="predicted"/>
<comment type="caution">
    <text evidence="1">The sequence shown here is derived from an EMBL/GenBank/DDBJ whole genome shotgun (WGS) entry which is preliminary data.</text>
</comment>
<protein>
    <submittedName>
        <fullName evidence="1">Uncharacterized protein</fullName>
    </submittedName>
</protein>
<organism evidence="1">
    <name type="scientific">candidate division TA06 bacterium ADurb.Bin131</name>
    <dbReference type="NCBI Taxonomy" id="1852827"/>
    <lineage>
        <taxon>Bacteria</taxon>
        <taxon>Bacteria division TA06</taxon>
    </lineage>
</organism>
<evidence type="ECO:0000313" key="1">
    <source>
        <dbReference type="EMBL" id="OQB72829.1"/>
    </source>
</evidence>
<dbReference type="Proteomes" id="UP000485562">
    <property type="component" value="Unassembled WGS sequence"/>
</dbReference>